<protein>
    <submittedName>
        <fullName evidence="1">Uncharacterized protein</fullName>
    </submittedName>
</protein>
<dbReference type="Proteomes" id="UP000823388">
    <property type="component" value="Chromosome 1N"/>
</dbReference>
<sequence>MKLQRHLSKGKLSSTAREKLQLIFMPRNKPSMLAVGSAVLLKCRELWRGLTGGGFAVPRRHAADDYFRGSYEFSCTATPINFPPKTTNGRGRRRRLPPCVGGKQAQEMLECIAPGKGWSPERSPGAGAGNEIDGLAEEFISRFYEQLRMQRVEELQVEHETRAQRASPGALCSSDVNGLFYT</sequence>
<evidence type="ECO:0000313" key="2">
    <source>
        <dbReference type="Proteomes" id="UP000823388"/>
    </source>
</evidence>
<comment type="caution">
    <text evidence="1">The sequence shown here is derived from an EMBL/GenBank/DDBJ whole genome shotgun (WGS) entry which is preliminary data.</text>
</comment>
<dbReference type="PANTHER" id="PTHR33265:SF23">
    <property type="entry name" value="OS02G0523100 PROTEIN"/>
    <property type="match status" value="1"/>
</dbReference>
<proteinExistence type="predicted"/>
<evidence type="ECO:0000313" key="1">
    <source>
        <dbReference type="EMBL" id="KAG2651261.1"/>
    </source>
</evidence>
<organism evidence="1 2">
    <name type="scientific">Panicum virgatum</name>
    <name type="common">Blackwell switchgrass</name>
    <dbReference type="NCBI Taxonomy" id="38727"/>
    <lineage>
        <taxon>Eukaryota</taxon>
        <taxon>Viridiplantae</taxon>
        <taxon>Streptophyta</taxon>
        <taxon>Embryophyta</taxon>
        <taxon>Tracheophyta</taxon>
        <taxon>Spermatophyta</taxon>
        <taxon>Magnoliopsida</taxon>
        <taxon>Liliopsida</taxon>
        <taxon>Poales</taxon>
        <taxon>Poaceae</taxon>
        <taxon>PACMAD clade</taxon>
        <taxon>Panicoideae</taxon>
        <taxon>Panicodae</taxon>
        <taxon>Paniceae</taxon>
        <taxon>Panicinae</taxon>
        <taxon>Panicum</taxon>
        <taxon>Panicum sect. Hiantes</taxon>
    </lineage>
</organism>
<accession>A0A8T0WNS4</accession>
<dbReference type="AlphaFoldDB" id="A0A8T0WNS4"/>
<dbReference type="InterPro" id="IPR008480">
    <property type="entry name" value="DUF761_pln"/>
</dbReference>
<name>A0A8T0WNS4_PANVG</name>
<reference evidence="1" key="1">
    <citation type="submission" date="2020-05" db="EMBL/GenBank/DDBJ databases">
        <title>WGS assembly of Panicum virgatum.</title>
        <authorList>
            <person name="Lovell J.T."/>
            <person name="Jenkins J."/>
            <person name="Shu S."/>
            <person name="Juenger T.E."/>
            <person name="Schmutz J."/>
        </authorList>
    </citation>
    <scope>NUCLEOTIDE SEQUENCE</scope>
    <source>
        <strain evidence="1">AP13</strain>
    </source>
</reference>
<gene>
    <name evidence="1" type="ORF">PVAP13_1NG275300</name>
</gene>
<dbReference type="PANTHER" id="PTHR33265">
    <property type="entry name" value="AVR9/CF-9 RAPIDLY ELICITED PROTEIN-RELATED"/>
    <property type="match status" value="1"/>
</dbReference>
<dbReference type="Pfam" id="PF05553">
    <property type="entry name" value="DUF761"/>
    <property type="match status" value="1"/>
</dbReference>
<keyword evidence="2" id="KW-1185">Reference proteome</keyword>
<dbReference type="EMBL" id="CM029038">
    <property type="protein sequence ID" value="KAG2651261.1"/>
    <property type="molecule type" value="Genomic_DNA"/>
</dbReference>